<proteinExistence type="predicted"/>
<protein>
    <submittedName>
        <fullName evidence="1">Uncharacterized protein</fullName>
    </submittedName>
</protein>
<accession>A0A8S1RQI5</accession>
<reference evidence="1" key="1">
    <citation type="submission" date="2021-01" db="EMBL/GenBank/DDBJ databases">
        <authorList>
            <consortium name="Genoscope - CEA"/>
            <person name="William W."/>
        </authorList>
    </citation>
    <scope>NUCLEOTIDE SEQUENCE</scope>
</reference>
<dbReference type="Proteomes" id="UP000692954">
    <property type="component" value="Unassembled WGS sequence"/>
</dbReference>
<organism evidence="1 2">
    <name type="scientific">Paramecium sonneborni</name>
    <dbReference type="NCBI Taxonomy" id="65129"/>
    <lineage>
        <taxon>Eukaryota</taxon>
        <taxon>Sar</taxon>
        <taxon>Alveolata</taxon>
        <taxon>Ciliophora</taxon>
        <taxon>Intramacronucleata</taxon>
        <taxon>Oligohymenophorea</taxon>
        <taxon>Peniculida</taxon>
        <taxon>Parameciidae</taxon>
        <taxon>Paramecium</taxon>
    </lineage>
</organism>
<gene>
    <name evidence="1" type="ORF">PSON_ATCC_30995.1.T3660010</name>
</gene>
<dbReference type="EMBL" id="CAJJDN010000366">
    <property type="protein sequence ID" value="CAD8131071.1"/>
    <property type="molecule type" value="Genomic_DNA"/>
</dbReference>
<evidence type="ECO:0000313" key="1">
    <source>
        <dbReference type="EMBL" id="CAD8131071.1"/>
    </source>
</evidence>
<dbReference type="AlphaFoldDB" id="A0A8S1RQI5"/>
<evidence type="ECO:0000313" key="2">
    <source>
        <dbReference type="Proteomes" id="UP000692954"/>
    </source>
</evidence>
<comment type="caution">
    <text evidence="1">The sequence shown here is derived from an EMBL/GenBank/DDBJ whole genome shotgun (WGS) entry which is preliminary data.</text>
</comment>
<sequence length="90" mass="11091">MKLLREPYPSELRIFRLWIEGMKKMLKKRIEEYGQKDIEILKGQDKLKYNNGDLNQQRFSNMMCRAHSKKWMNENHLRDYISTWHSKCIE</sequence>
<name>A0A8S1RQI5_9CILI</name>
<keyword evidence="2" id="KW-1185">Reference proteome</keyword>